<evidence type="ECO:0000259" key="5">
    <source>
        <dbReference type="PROSITE" id="PS50931"/>
    </source>
</evidence>
<dbReference type="InterPro" id="IPR000847">
    <property type="entry name" value="LysR_HTH_N"/>
</dbReference>
<dbReference type="InterPro" id="IPR036390">
    <property type="entry name" value="WH_DNA-bd_sf"/>
</dbReference>
<keyword evidence="2" id="KW-0805">Transcription regulation</keyword>
<organism evidence="6 7">
    <name type="scientific">Advenella mandrilli</name>
    <dbReference type="NCBI Taxonomy" id="2800330"/>
    <lineage>
        <taxon>Bacteria</taxon>
        <taxon>Pseudomonadati</taxon>
        <taxon>Pseudomonadota</taxon>
        <taxon>Betaproteobacteria</taxon>
        <taxon>Burkholderiales</taxon>
        <taxon>Alcaligenaceae</taxon>
    </lineage>
</organism>
<comment type="caution">
    <text evidence="6">The sequence shown here is derived from an EMBL/GenBank/DDBJ whole genome shotgun (WGS) entry which is preliminary data.</text>
</comment>
<dbReference type="Gene3D" id="3.40.190.290">
    <property type="match status" value="1"/>
</dbReference>
<dbReference type="RefSeq" id="WP_200233558.1">
    <property type="nucleotide sequence ID" value="NZ_JAENGP010000002.1"/>
</dbReference>
<dbReference type="SUPFAM" id="SSF46785">
    <property type="entry name" value="Winged helix' DNA-binding domain"/>
    <property type="match status" value="1"/>
</dbReference>
<evidence type="ECO:0000256" key="4">
    <source>
        <dbReference type="ARBA" id="ARBA00023163"/>
    </source>
</evidence>
<dbReference type="InterPro" id="IPR005119">
    <property type="entry name" value="LysR_subst-bd"/>
</dbReference>
<gene>
    <name evidence="6" type="ORF">JHL22_02825</name>
</gene>
<evidence type="ECO:0000256" key="1">
    <source>
        <dbReference type="ARBA" id="ARBA00009437"/>
    </source>
</evidence>
<dbReference type="Proteomes" id="UP000635316">
    <property type="component" value="Unassembled WGS sequence"/>
</dbReference>
<dbReference type="SUPFAM" id="SSF53850">
    <property type="entry name" value="Periplasmic binding protein-like II"/>
    <property type="match status" value="1"/>
</dbReference>
<dbReference type="EMBL" id="JAENGP010000002">
    <property type="protein sequence ID" value="MBK1780142.1"/>
    <property type="molecule type" value="Genomic_DNA"/>
</dbReference>
<accession>A0ABS1E8W7</accession>
<feature type="domain" description="HTH lysR-type" evidence="5">
    <location>
        <begin position="1"/>
        <end position="58"/>
    </location>
</feature>
<name>A0ABS1E8W7_9BURK</name>
<evidence type="ECO:0000256" key="2">
    <source>
        <dbReference type="ARBA" id="ARBA00023015"/>
    </source>
</evidence>
<keyword evidence="3" id="KW-0238">DNA-binding</keyword>
<dbReference type="PRINTS" id="PR00039">
    <property type="entry name" value="HTHLYSR"/>
</dbReference>
<dbReference type="Pfam" id="PF00126">
    <property type="entry name" value="HTH_1"/>
    <property type="match status" value="1"/>
</dbReference>
<keyword evidence="4" id="KW-0804">Transcription</keyword>
<evidence type="ECO:0000256" key="3">
    <source>
        <dbReference type="ARBA" id="ARBA00023125"/>
    </source>
</evidence>
<protein>
    <submittedName>
        <fullName evidence="6">LysR family transcriptional regulator</fullName>
    </submittedName>
</protein>
<keyword evidence="7" id="KW-1185">Reference proteome</keyword>
<dbReference type="Pfam" id="PF03466">
    <property type="entry name" value="LysR_substrate"/>
    <property type="match status" value="1"/>
</dbReference>
<reference evidence="6 7" key="1">
    <citation type="submission" date="2020-12" db="EMBL/GenBank/DDBJ databases">
        <authorList>
            <person name="Lu T."/>
            <person name="Wang Q."/>
            <person name="Han X."/>
        </authorList>
    </citation>
    <scope>NUCLEOTIDE SEQUENCE [LARGE SCALE GENOMIC DNA]</scope>
    <source>
        <strain evidence="6 7">WQ 585</strain>
    </source>
</reference>
<sequence>MFFEDISAFVAVVRAGSFSKAAIDLCIAQSALSRRVKRLESRMGTLLLERSARGVILTEAGKMFLSRVEVIVDEISDMEKNLSSFVKEPAGKVRIAFPPRSSSLLAPRVYKRKLESLPLVHLEFLEGSPSQVHGWLSRGEVDIALVYNSEIGPDYDIMPVMTERLHLFCDKKILKDKFNGDIPAELLIKDLPKIPLILPSKPHILRVMIDRLCVLNNIRPNIVFETDGSFVTRGMVEQGVGGTIFSLSTSWSYSVETGQVEAIPFKSPLVCWNLYLVKSRKSPNLLAINKVYTILQKEIDYLLEKGAWSHASKWSMNA</sequence>
<comment type="similarity">
    <text evidence="1">Belongs to the LysR transcriptional regulatory family.</text>
</comment>
<dbReference type="InterPro" id="IPR050950">
    <property type="entry name" value="HTH-type_LysR_regulators"/>
</dbReference>
<dbReference type="PROSITE" id="PS50931">
    <property type="entry name" value="HTH_LYSR"/>
    <property type="match status" value="1"/>
</dbReference>
<dbReference type="PANTHER" id="PTHR30419">
    <property type="entry name" value="HTH-TYPE TRANSCRIPTIONAL REGULATOR YBHD"/>
    <property type="match status" value="1"/>
</dbReference>
<dbReference type="Gene3D" id="1.10.10.10">
    <property type="entry name" value="Winged helix-like DNA-binding domain superfamily/Winged helix DNA-binding domain"/>
    <property type="match status" value="1"/>
</dbReference>
<evidence type="ECO:0000313" key="6">
    <source>
        <dbReference type="EMBL" id="MBK1780142.1"/>
    </source>
</evidence>
<proteinExistence type="inferred from homology"/>
<dbReference type="InterPro" id="IPR036388">
    <property type="entry name" value="WH-like_DNA-bd_sf"/>
</dbReference>
<evidence type="ECO:0000313" key="7">
    <source>
        <dbReference type="Proteomes" id="UP000635316"/>
    </source>
</evidence>